<keyword evidence="2 5" id="KW-0812">Transmembrane</keyword>
<accession>A0A519B965</accession>
<evidence type="ECO:0000256" key="3">
    <source>
        <dbReference type="ARBA" id="ARBA00022989"/>
    </source>
</evidence>
<dbReference type="InterPro" id="IPR052719">
    <property type="entry name" value="CvpA-like"/>
</dbReference>
<comment type="subcellular location">
    <subcellularLocation>
        <location evidence="1">Membrane</location>
        <topology evidence="1">Multi-pass membrane protein</topology>
    </subcellularLocation>
</comment>
<gene>
    <name evidence="6" type="ORF">EVJ47_09020</name>
</gene>
<dbReference type="PANTHER" id="PTHR36926">
    <property type="entry name" value="COLICIN V PRODUCTION PROTEIN"/>
    <property type="match status" value="1"/>
</dbReference>
<feature type="transmembrane region" description="Helical" evidence="5">
    <location>
        <begin position="28"/>
        <end position="45"/>
    </location>
</feature>
<protein>
    <submittedName>
        <fullName evidence="6">CvpA family protein</fullName>
    </submittedName>
</protein>
<dbReference type="AlphaFoldDB" id="A0A519B965"/>
<dbReference type="GO" id="GO:0009403">
    <property type="term" value="P:toxin biosynthetic process"/>
    <property type="evidence" value="ECO:0007669"/>
    <property type="project" value="InterPro"/>
</dbReference>
<sequence>MNYIDIAFLILFAAVMIRGFFRGFVKEAISVAGLFFAYFGGMYAISKVSGSYYLKMFHNEEAGKIIIFTGVFILIVIIFAVISIIITKILNLLQLGVCNRAGGFFLRELKPLSF</sequence>
<dbReference type="Pfam" id="PF02674">
    <property type="entry name" value="Colicin_V"/>
    <property type="match status" value="1"/>
</dbReference>
<dbReference type="EMBL" id="SGBD01000007">
    <property type="protein sequence ID" value="RZD13807.1"/>
    <property type="molecule type" value="Genomic_DNA"/>
</dbReference>
<evidence type="ECO:0000256" key="2">
    <source>
        <dbReference type="ARBA" id="ARBA00022692"/>
    </source>
</evidence>
<keyword evidence="4 5" id="KW-0472">Membrane</keyword>
<proteinExistence type="predicted"/>
<comment type="caution">
    <text evidence="6">The sequence shown here is derived from an EMBL/GenBank/DDBJ whole genome shotgun (WGS) entry which is preliminary data.</text>
</comment>
<evidence type="ECO:0000313" key="6">
    <source>
        <dbReference type="EMBL" id="RZD13807.1"/>
    </source>
</evidence>
<reference evidence="6 7" key="1">
    <citation type="submission" date="2019-01" db="EMBL/GenBank/DDBJ databases">
        <title>Insights into ecological role of a new deltaproteobacterial order Candidatus Sinidesulfobacterales (Sva0485) by metagenomics and metatranscriptomics.</title>
        <authorList>
            <person name="Tan S."/>
            <person name="Liu J."/>
            <person name="Fang Y."/>
            <person name="Hedlund B.P."/>
            <person name="Lian Z.H."/>
            <person name="Huang L.Y."/>
            <person name="Li J.T."/>
            <person name="Huang L.N."/>
            <person name="Li W.J."/>
            <person name="Jiang H.C."/>
            <person name="Dong H.L."/>
            <person name="Shu W.S."/>
        </authorList>
    </citation>
    <scope>NUCLEOTIDE SEQUENCE [LARGE SCALE GENOMIC DNA]</scope>
    <source>
        <strain evidence="6">AP3</strain>
    </source>
</reference>
<feature type="transmembrane region" description="Helical" evidence="5">
    <location>
        <begin position="6"/>
        <end position="21"/>
    </location>
</feature>
<name>A0A519B965_9DELT</name>
<dbReference type="Proteomes" id="UP000320813">
    <property type="component" value="Unassembled WGS sequence"/>
</dbReference>
<evidence type="ECO:0000256" key="5">
    <source>
        <dbReference type="SAM" id="Phobius"/>
    </source>
</evidence>
<feature type="transmembrane region" description="Helical" evidence="5">
    <location>
        <begin position="65"/>
        <end position="86"/>
    </location>
</feature>
<keyword evidence="3 5" id="KW-1133">Transmembrane helix</keyword>
<dbReference type="GO" id="GO:0016020">
    <property type="term" value="C:membrane"/>
    <property type="evidence" value="ECO:0007669"/>
    <property type="project" value="UniProtKB-SubCell"/>
</dbReference>
<organism evidence="6 7">
    <name type="scientific">Candidatus Acidulodesulfobacterium ferriphilum</name>
    <dbReference type="NCBI Taxonomy" id="2597223"/>
    <lineage>
        <taxon>Bacteria</taxon>
        <taxon>Deltaproteobacteria</taxon>
        <taxon>Candidatus Acidulodesulfobacterales</taxon>
        <taxon>Candidatus Acidulodesulfobacterium</taxon>
    </lineage>
</organism>
<evidence type="ECO:0000256" key="1">
    <source>
        <dbReference type="ARBA" id="ARBA00004141"/>
    </source>
</evidence>
<evidence type="ECO:0000313" key="7">
    <source>
        <dbReference type="Proteomes" id="UP000320813"/>
    </source>
</evidence>
<dbReference type="PANTHER" id="PTHR36926:SF1">
    <property type="entry name" value="COLICIN V PRODUCTION PROTEIN"/>
    <property type="match status" value="1"/>
</dbReference>
<evidence type="ECO:0000256" key="4">
    <source>
        <dbReference type="ARBA" id="ARBA00023136"/>
    </source>
</evidence>
<dbReference type="InterPro" id="IPR003825">
    <property type="entry name" value="Colicin-V_CvpA"/>
</dbReference>